<evidence type="ECO:0000313" key="2">
    <source>
        <dbReference type="EMBL" id="KIM74030.1"/>
    </source>
</evidence>
<feature type="region of interest" description="Disordered" evidence="1">
    <location>
        <begin position="1"/>
        <end position="34"/>
    </location>
</feature>
<reference evidence="2 3" key="1">
    <citation type="submission" date="2014-04" db="EMBL/GenBank/DDBJ databases">
        <authorList>
            <consortium name="DOE Joint Genome Institute"/>
            <person name="Kuo A."/>
            <person name="Tarkka M."/>
            <person name="Buscot F."/>
            <person name="Kohler A."/>
            <person name="Nagy L.G."/>
            <person name="Floudas D."/>
            <person name="Copeland A."/>
            <person name="Barry K.W."/>
            <person name="Cichocki N."/>
            <person name="Veneault-Fourrey C."/>
            <person name="LaButti K."/>
            <person name="Lindquist E.A."/>
            <person name="Lipzen A."/>
            <person name="Lundell T."/>
            <person name="Morin E."/>
            <person name="Murat C."/>
            <person name="Sun H."/>
            <person name="Tunlid A."/>
            <person name="Henrissat B."/>
            <person name="Grigoriev I.V."/>
            <person name="Hibbett D.S."/>
            <person name="Martin F."/>
            <person name="Nordberg H.P."/>
            <person name="Cantor M.N."/>
            <person name="Hua S.X."/>
        </authorList>
    </citation>
    <scope>NUCLEOTIDE SEQUENCE [LARGE SCALE GENOMIC DNA]</scope>
    <source>
        <strain evidence="2 3">F 1598</strain>
    </source>
</reference>
<dbReference type="Pfam" id="PF20414">
    <property type="entry name" value="DUF6698"/>
    <property type="match status" value="1"/>
</dbReference>
<dbReference type="InterPro" id="IPR046521">
    <property type="entry name" value="DUF6698"/>
</dbReference>
<dbReference type="OrthoDB" id="3160134at2759"/>
<name>A0A0C3EN64_PILCF</name>
<feature type="compositionally biased region" description="Polar residues" evidence="1">
    <location>
        <begin position="1"/>
        <end position="15"/>
    </location>
</feature>
<protein>
    <submittedName>
        <fullName evidence="2">Uncharacterized protein</fullName>
    </submittedName>
</protein>
<dbReference type="Proteomes" id="UP000054166">
    <property type="component" value="Unassembled WGS sequence"/>
</dbReference>
<keyword evidence="3" id="KW-1185">Reference proteome</keyword>
<sequence length="352" mass="39667">MSSDAENSAPTTGQKRQGALQLGPRKKPCGTDPLVHHGRHFGRTVHALCTVSALLNNGILRMGELAEQPEENFTQEERREHKVFQQLLQMVPSLEERLLDGSDVNMRLIAELIQKGASSTRADDTKSLKGAVLDWITPRGQPLNPPLARNVKTDRGFHHERTGALLCPTGLDWSNLEVKSKLRSGEMAVTGDQWPIFLFHGYTYDPDDPWNGLFRSTILVSAYKHIFTSPSSVEKEPKATRSGNARIHGMTRVTMPSIAYVATQVRFALSSSSVFSRTDTVTDSERFYNSVVDLFEDVEEQEEVNELQTWWNRQVFPNYSSARRPVCKNSAITRIKEKRSETRRLAMNNLNA</sequence>
<gene>
    <name evidence="2" type="ORF">PILCRDRAFT_714832</name>
</gene>
<proteinExistence type="predicted"/>
<dbReference type="InParanoid" id="A0A0C3EN64"/>
<dbReference type="HOGENOM" id="CLU_035918_3_1_1"/>
<evidence type="ECO:0000313" key="3">
    <source>
        <dbReference type="Proteomes" id="UP000054166"/>
    </source>
</evidence>
<evidence type="ECO:0000256" key="1">
    <source>
        <dbReference type="SAM" id="MobiDB-lite"/>
    </source>
</evidence>
<organism evidence="2 3">
    <name type="scientific">Piloderma croceum (strain F 1598)</name>
    <dbReference type="NCBI Taxonomy" id="765440"/>
    <lineage>
        <taxon>Eukaryota</taxon>
        <taxon>Fungi</taxon>
        <taxon>Dikarya</taxon>
        <taxon>Basidiomycota</taxon>
        <taxon>Agaricomycotina</taxon>
        <taxon>Agaricomycetes</taxon>
        <taxon>Agaricomycetidae</taxon>
        <taxon>Atheliales</taxon>
        <taxon>Atheliaceae</taxon>
        <taxon>Piloderma</taxon>
    </lineage>
</organism>
<dbReference type="EMBL" id="KN833068">
    <property type="protein sequence ID" value="KIM74030.1"/>
    <property type="molecule type" value="Genomic_DNA"/>
</dbReference>
<reference evidence="3" key="2">
    <citation type="submission" date="2015-01" db="EMBL/GenBank/DDBJ databases">
        <title>Evolutionary Origins and Diversification of the Mycorrhizal Mutualists.</title>
        <authorList>
            <consortium name="DOE Joint Genome Institute"/>
            <consortium name="Mycorrhizal Genomics Consortium"/>
            <person name="Kohler A."/>
            <person name="Kuo A."/>
            <person name="Nagy L.G."/>
            <person name="Floudas D."/>
            <person name="Copeland A."/>
            <person name="Barry K.W."/>
            <person name="Cichocki N."/>
            <person name="Veneault-Fourrey C."/>
            <person name="LaButti K."/>
            <person name="Lindquist E.A."/>
            <person name="Lipzen A."/>
            <person name="Lundell T."/>
            <person name="Morin E."/>
            <person name="Murat C."/>
            <person name="Riley R."/>
            <person name="Ohm R."/>
            <person name="Sun H."/>
            <person name="Tunlid A."/>
            <person name="Henrissat B."/>
            <person name="Grigoriev I.V."/>
            <person name="Hibbett D.S."/>
            <person name="Martin F."/>
        </authorList>
    </citation>
    <scope>NUCLEOTIDE SEQUENCE [LARGE SCALE GENOMIC DNA]</scope>
    <source>
        <strain evidence="3">F 1598</strain>
    </source>
</reference>
<dbReference type="AlphaFoldDB" id="A0A0C3EN64"/>
<dbReference type="STRING" id="765440.A0A0C3EN64"/>
<accession>A0A0C3EN64</accession>